<dbReference type="RefSeq" id="WP_089731557.1">
    <property type="nucleotide sequence ID" value="NZ_FNIA01000003.1"/>
</dbReference>
<feature type="domain" description="EF-hand" evidence="1">
    <location>
        <begin position="1109"/>
        <end position="1141"/>
    </location>
</feature>
<reference evidence="3 4" key="1">
    <citation type="submission" date="2016-10" db="EMBL/GenBank/DDBJ databases">
        <authorList>
            <person name="de Groot N.N."/>
        </authorList>
    </citation>
    <scope>NUCLEOTIDE SEQUENCE [LARGE SCALE GENOMIC DNA]</scope>
    <source>
        <strain evidence="4">EB21,IBRC-M 10013,KCTC 4048</strain>
    </source>
</reference>
<dbReference type="SUPFAM" id="SSF50199">
    <property type="entry name" value="Staphylococcal nuclease"/>
    <property type="match status" value="2"/>
</dbReference>
<dbReference type="PROSITE" id="PS50830">
    <property type="entry name" value="TNASE_3"/>
    <property type="match status" value="1"/>
</dbReference>
<dbReference type="SMART" id="SM00318">
    <property type="entry name" value="SNc"/>
    <property type="match status" value="1"/>
</dbReference>
<dbReference type="InterPro" id="IPR016071">
    <property type="entry name" value="Staphylococal_nuclease_OB-fold"/>
</dbReference>
<proteinExistence type="predicted"/>
<name>A0A1G9TPP3_9EURY</name>
<dbReference type="EMBL" id="FNIA01000003">
    <property type="protein sequence ID" value="SDM49508.1"/>
    <property type="molecule type" value="Genomic_DNA"/>
</dbReference>
<dbReference type="InterPro" id="IPR002048">
    <property type="entry name" value="EF_hand_dom"/>
</dbReference>
<evidence type="ECO:0000259" key="2">
    <source>
        <dbReference type="PROSITE" id="PS50830"/>
    </source>
</evidence>
<dbReference type="OrthoDB" id="3327at2157"/>
<protein>
    <submittedName>
        <fullName evidence="3">Nuclease homologue</fullName>
    </submittedName>
</protein>
<dbReference type="InterPro" id="IPR018247">
    <property type="entry name" value="EF_Hand_1_Ca_BS"/>
</dbReference>
<sequence length="1141" mass="118747">MATLAATSLGSVVSATGAGASFGQSAALDVGQLRFYSTGSLLNAAGEPLTDSSNVLVWAEPTASNADEDGNGDAVSYPDGTDIPLVGIDGTVVGIGNDFVNNQESFGDAGNEEFLLNVWDDLTGGDASVLVDEGHDNEVTLADISTFAGYAEDNGYTVTATTDLAADLGDADGLVLARPATALSDSELSAVVSFVDDGGALFLHDASDFQDQDRTANLNAVAEAVGAAFRFNDDQVYDDENSGFENFVVLTENGNTDAYPELFEGREGIGGGELPFEPGESYPGTVTSVADGDTFTVEFDNSGVGARSIRVLGVDTPEKPENASAERPEEWEGLAYAAASDLRPVDSLSHYSGTCFLNDAMGPLTDAATVLYWAPSNATVTDQNGGDAVSYPDGTDIPLGVKDGNLVGLSANMVTDDGDWDGDNGDFVLNVWDDQLGGEGTVVWLDNGQYDSLSDQFGNFEGRAEDAGYTLEESGDLAAAAGDADAVVVSSPNELSDANLDALATFAANGNPVTFIGKSDYDDFDQTGPLNTALAGVGAAFRYNDAQVVADGDFAFSTQQFNTDSYAAYFGGDTEDPLAHLQEWAGEATDFATQELDGQDVVVSFDENEGVTDPFDRLLGYVEYDASGDGSKDTLYNASLIEEGYARVYGSGLSMHDEFWSYENQARTAGTGVWAESDVESAPSYRNRPVEDLFVPTPAAVGSANGALGQGRVPVNAESSASVSEAPLAGVDRGKNVAMLGGLLVDEDHEEAEGSGYDVSGFENFTFVSNLADSLSGREGDVLIDGGHGQFSADFALSNEDAAYYQRFLEGAGLNFEQVNDPTAEKLSRGRALLVTSHTEAFSDAEVDALQSFRDDGGAIVLLGDANASDAARENLNDLASALGTDLRLTGDAVTDDSSNVDGDAGLVTTTNFHQGFDLFDVYEPGAGGDEPTAPTLSVSFPERSGAGSAVPADLSLSNAPDGLAGFDVTVSIADTGVVTASDVSFDDAFPDSTTAASISGDGSTVSLEAADIEDNVGTGATDVPLATISLEPQSDGTTGLDLGIEALDADDGSVIDAETSTGDLTIAPVERIGDNDLPTDPDGDGVYEDLNGNGQLDFDDVAVFFEHREEDAIQDYVDSFDFNDNGRIDFDDITTLFEEV</sequence>
<dbReference type="Proteomes" id="UP000199370">
    <property type="component" value="Unassembled WGS sequence"/>
</dbReference>
<dbReference type="PROSITE" id="PS50222">
    <property type="entry name" value="EF_HAND_2"/>
    <property type="match status" value="1"/>
</dbReference>
<dbReference type="InterPro" id="IPR035437">
    <property type="entry name" value="SNase_OB-fold_sf"/>
</dbReference>
<keyword evidence="4" id="KW-1185">Reference proteome</keyword>
<organism evidence="3 4">
    <name type="scientific">Haloarchaeobius iranensis</name>
    <dbReference type="NCBI Taxonomy" id="996166"/>
    <lineage>
        <taxon>Archaea</taxon>
        <taxon>Methanobacteriati</taxon>
        <taxon>Methanobacteriota</taxon>
        <taxon>Stenosarchaea group</taxon>
        <taxon>Halobacteria</taxon>
        <taxon>Halobacteriales</taxon>
        <taxon>Halorubellaceae</taxon>
        <taxon>Haloarchaeobius</taxon>
    </lineage>
</organism>
<evidence type="ECO:0000313" key="3">
    <source>
        <dbReference type="EMBL" id="SDM49508.1"/>
    </source>
</evidence>
<accession>A0A1G9TPP3</accession>
<dbReference type="Gene3D" id="2.40.50.90">
    <property type="match status" value="2"/>
</dbReference>
<evidence type="ECO:0000259" key="1">
    <source>
        <dbReference type="PROSITE" id="PS50222"/>
    </source>
</evidence>
<feature type="domain" description="TNase-like" evidence="2">
    <location>
        <begin position="280"/>
        <end position="676"/>
    </location>
</feature>
<evidence type="ECO:0000313" key="4">
    <source>
        <dbReference type="Proteomes" id="UP000199370"/>
    </source>
</evidence>
<dbReference type="GO" id="GO:0005509">
    <property type="term" value="F:calcium ion binding"/>
    <property type="evidence" value="ECO:0007669"/>
    <property type="project" value="InterPro"/>
</dbReference>
<dbReference type="AlphaFoldDB" id="A0A1G9TPP3"/>
<dbReference type="STRING" id="996166.SAMN05192554_10344"/>
<dbReference type="Pfam" id="PF00565">
    <property type="entry name" value="SNase"/>
    <property type="match status" value="1"/>
</dbReference>
<dbReference type="InterPro" id="IPR029062">
    <property type="entry name" value="Class_I_gatase-like"/>
</dbReference>
<dbReference type="SUPFAM" id="SSF52317">
    <property type="entry name" value="Class I glutamine amidotransferase-like"/>
    <property type="match status" value="1"/>
</dbReference>
<gene>
    <name evidence="3" type="ORF">SAMN05192554_10344</name>
</gene>
<dbReference type="PROSITE" id="PS00018">
    <property type="entry name" value="EF_HAND_1"/>
    <property type="match status" value="1"/>
</dbReference>